<dbReference type="Gene3D" id="1.10.443.10">
    <property type="entry name" value="Intergrase catalytic core"/>
    <property type="match status" value="1"/>
</dbReference>
<dbReference type="InterPro" id="IPR025166">
    <property type="entry name" value="Integrase_DNA_bind_dom"/>
</dbReference>
<dbReference type="InterPro" id="IPR011010">
    <property type="entry name" value="DNA_brk_join_enz"/>
</dbReference>
<proteinExistence type="inferred from homology"/>
<dbReference type="PANTHER" id="PTHR30629:SF2">
    <property type="entry name" value="PROPHAGE INTEGRASE INTS-RELATED"/>
    <property type="match status" value="1"/>
</dbReference>
<dbReference type="Gene3D" id="3.30.160.390">
    <property type="entry name" value="Integrase, DNA-binding domain"/>
    <property type="match status" value="1"/>
</dbReference>
<dbReference type="Pfam" id="PF13356">
    <property type="entry name" value="Arm-DNA-bind_3"/>
    <property type="match status" value="1"/>
</dbReference>
<dbReference type="Gene3D" id="1.10.150.130">
    <property type="match status" value="1"/>
</dbReference>
<comment type="similarity">
    <text evidence="1">Belongs to the 'phage' integrase family.</text>
</comment>
<dbReference type="CDD" id="cd00801">
    <property type="entry name" value="INT_P4_C"/>
    <property type="match status" value="1"/>
</dbReference>
<name>A0ABS1DHN3_9PROT</name>
<sequence length="415" mass="47334">MPRALTDSVVRNLKPLRGATDWREVSDGGCRGLRLRISPHGEKVWAVRVMVHGRRARQQLGAYPSVSLAEARERADKYRAAAREGLMPETSDEREEAENMTFAQAHGKYRAALAGSLRPNTITNKKSLFERHIEPVIGHRWIGSIKRPDIVEVVDLARRKGLSTGANRVFSEIMACLRWCEDRGMIEGVPTFKNFKSKEEPRNRTLHRGELRAVWLATADMGQRSADFVRLLMLSGQRRDDVRLMRWDEVSLDDGYWYISAERYKTRRDHVVPLSKPMIRILLRLKAQRASAKVVSPYVIRGNDPSKPFNGAQRAMDRLQQESGVTGFTLHDFRRTLRSGLAQLHVDDRTAEMTIGHAVPKIARTYDVYERINERRQALDAWASYIGFCVGPINRRRVADRVPSRTNVMRLAAAG</sequence>
<keyword evidence="4" id="KW-0233">DNA recombination</keyword>
<organism evidence="6 7">
    <name type="scientific">Rhodovibrio sodomensis</name>
    <dbReference type="NCBI Taxonomy" id="1088"/>
    <lineage>
        <taxon>Bacteria</taxon>
        <taxon>Pseudomonadati</taxon>
        <taxon>Pseudomonadota</taxon>
        <taxon>Alphaproteobacteria</taxon>
        <taxon>Rhodospirillales</taxon>
        <taxon>Rhodovibrionaceae</taxon>
        <taxon>Rhodovibrio</taxon>
    </lineage>
</organism>
<dbReference type="PANTHER" id="PTHR30629">
    <property type="entry name" value="PROPHAGE INTEGRASE"/>
    <property type="match status" value="1"/>
</dbReference>
<dbReference type="Proteomes" id="UP001296873">
    <property type="component" value="Unassembled WGS sequence"/>
</dbReference>
<feature type="domain" description="Tyr recombinase" evidence="5">
    <location>
        <begin position="199"/>
        <end position="384"/>
    </location>
</feature>
<dbReference type="InterPro" id="IPR053876">
    <property type="entry name" value="Phage_int_M"/>
</dbReference>
<dbReference type="EMBL" id="NRRL01000068">
    <property type="protein sequence ID" value="MBK1669954.1"/>
    <property type="molecule type" value="Genomic_DNA"/>
</dbReference>
<dbReference type="PROSITE" id="PS51898">
    <property type="entry name" value="TYR_RECOMBINASE"/>
    <property type="match status" value="1"/>
</dbReference>
<keyword evidence="3" id="KW-0238">DNA-binding</keyword>
<evidence type="ECO:0000313" key="7">
    <source>
        <dbReference type="Proteomes" id="UP001296873"/>
    </source>
</evidence>
<accession>A0ABS1DHN3</accession>
<evidence type="ECO:0000256" key="3">
    <source>
        <dbReference type="ARBA" id="ARBA00023125"/>
    </source>
</evidence>
<evidence type="ECO:0000313" key="6">
    <source>
        <dbReference type="EMBL" id="MBK1669954.1"/>
    </source>
</evidence>
<evidence type="ECO:0000256" key="4">
    <source>
        <dbReference type="ARBA" id="ARBA00023172"/>
    </source>
</evidence>
<keyword evidence="7" id="KW-1185">Reference proteome</keyword>
<comment type="caution">
    <text evidence="6">The sequence shown here is derived from an EMBL/GenBank/DDBJ whole genome shotgun (WGS) entry which is preliminary data.</text>
</comment>
<dbReference type="RefSeq" id="WP_200342295.1">
    <property type="nucleotide sequence ID" value="NZ_NRRL01000068.1"/>
</dbReference>
<dbReference type="Pfam" id="PF22022">
    <property type="entry name" value="Phage_int_M"/>
    <property type="match status" value="1"/>
</dbReference>
<evidence type="ECO:0000256" key="1">
    <source>
        <dbReference type="ARBA" id="ARBA00008857"/>
    </source>
</evidence>
<protein>
    <recommendedName>
        <fullName evidence="5">Tyr recombinase domain-containing protein</fullName>
    </recommendedName>
</protein>
<dbReference type="InterPro" id="IPR050808">
    <property type="entry name" value="Phage_Integrase"/>
</dbReference>
<dbReference type="Pfam" id="PF00589">
    <property type="entry name" value="Phage_integrase"/>
    <property type="match status" value="1"/>
</dbReference>
<evidence type="ECO:0000256" key="2">
    <source>
        <dbReference type="ARBA" id="ARBA00022908"/>
    </source>
</evidence>
<dbReference type="InterPro" id="IPR013762">
    <property type="entry name" value="Integrase-like_cat_sf"/>
</dbReference>
<reference evidence="6 7" key="1">
    <citation type="journal article" date="2020" name="Microorganisms">
        <title>Osmotic Adaptation and Compatible Solute Biosynthesis of Phototrophic Bacteria as Revealed from Genome Analyses.</title>
        <authorList>
            <person name="Imhoff J.F."/>
            <person name="Rahn T."/>
            <person name="Kunzel S."/>
            <person name="Keller A."/>
            <person name="Neulinger S.C."/>
        </authorList>
    </citation>
    <scope>NUCLEOTIDE SEQUENCE [LARGE SCALE GENOMIC DNA]</scope>
    <source>
        <strain evidence="6 7">DSM 9895</strain>
    </source>
</reference>
<dbReference type="InterPro" id="IPR010998">
    <property type="entry name" value="Integrase_recombinase_N"/>
</dbReference>
<evidence type="ECO:0000259" key="5">
    <source>
        <dbReference type="PROSITE" id="PS51898"/>
    </source>
</evidence>
<keyword evidence="2" id="KW-0229">DNA integration</keyword>
<gene>
    <name evidence="6" type="ORF">CKO28_18120</name>
</gene>
<dbReference type="InterPro" id="IPR002104">
    <property type="entry name" value="Integrase_catalytic"/>
</dbReference>
<dbReference type="SUPFAM" id="SSF56349">
    <property type="entry name" value="DNA breaking-rejoining enzymes"/>
    <property type="match status" value="1"/>
</dbReference>
<dbReference type="InterPro" id="IPR038488">
    <property type="entry name" value="Integrase_DNA-bd_sf"/>
</dbReference>